<proteinExistence type="predicted"/>
<evidence type="ECO:0000313" key="1">
    <source>
        <dbReference type="EMBL" id="MYN11394.1"/>
    </source>
</evidence>
<gene>
    <name evidence="1" type="ORF">GTP77_29200</name>
</gene>
<dbReference type="Proteomes" id="UP000450676">
    <property type="component" value="Unassembled WGS sequence"/>
</dbReference>
<dbReference type="AlphaFoldDB" id="A0A7X4KPH4"/>
<accession>A0A7X4KPH4</accession>
<name>A0A7X4KPH4_9BURK</name>
<keyword evidence="2" id="KW-1185">Reference proteome</keyword>
<reference evidence="1 2" key="1">
    <citation type="submission" date="2019-12" db="EMBL/GenBank/DDBJ databases">
        <title>Novel species isolated from a subtropical stream in China.</title>
        <authorList>
            <person name="Lu H."/>
        </authorList>
    </citation>
    <scope>NUCLEOTIDE SEQUENCE [LARGE SCALE GENOMIC DNA]</scope>
    <source>
        <strain evidence="1 2">FT127W</strain>
    </source>
</reference>
<comment type="caution">
    <text evidence="1">The sequence shown here is derived from an EMBL/GenBank/DDBJ whole genome shotgun (WGS) entry which is preliminary data.</text>
</comment>
<organism evidence="1 2">
    <name type="scientific">Pseudoduganella aquatica</name>
    <dbReference type="NCBI Taxonomy" id="2660641"/>
    <lineage>
        <taxon>Bacteria</taxon>
        <taxon>Pseudomonadati</taxon>
        <taxon>Pseudomonadota</taxon>
        <taxon>Betaproteobacteria</taxon>
        <taxon>Burkholderiales</taxon>
        <taxon>Oxalobacteraceae</taxon>
        <taxon>Telluria group</taxon>
        <taxon>Pseudoduganella</taxon>
    </lineage>
</organism>
<sequence>MFKHDQDHFRSLSDLADFQHDIVNAALANSIVITRQLCNALNGTSVLFVEATEQIQGLFNRALHKSLE</sequence>
<dbReference type="EMBL" id="WWCU01000074">
    <property type="protein sequence ID" value="MYN11394.1"/>
    <property type="molecule type" value="Genomic_DNA"/>
</dbReference>
<protein>
    <submittedName>
        <fullName evidence="1">Uncharacterized protein</fullName>
    </submittedName>
</protein>
<dbReference type="RefSeq" id="WP_161075656.1">
    <property type="nucleotide sequence ID" value="NZ_CP086370.1"/>
</dbReference>
<evidence type="ECO:0000313" key="2">
    <source>
        <dbReference type="Proteomes" id="UP000450676"/>
    </source>
</evidence>